<dbReference type="Ensembl" id="ENSNLET00000046489.1">
    <property type="protein sequence ID" value="ENSNLEP00000033269.1"/>
    <property type="gene ID" value="ENSNLEG00000029689.1"/>
</dbReference>
<comment type="similarity">
    <text evidence="1">Belongs to the eukaryotic ribosomal protein eL28 family.</text>
</comment>
<dbReference type="GO" id="GO:1990904">
    <property type="term" value="C:ribonucleoprotein complex"/>
    <property type="evidence" value="ECO:0007669"/>
    <property type="project" value="UniProtKB-KW"/>
</dbReference>
<keyword evidence="8" id="KW-1185">Reference proteome</keyword>
<dbReference type="STRING" id="61853.ENSNLEP00000033269"/>
<dbReference type="PANTHER" id="PTHR10544">
    <property type="entry name" value="60S RIBOSOMAL PROTEIN L28"/>
    <property type="match status" value="1"/>
</dbReference>
<reference evidence="7" key="3">
    <citation type="submission" date="2025-09" db="UniProtKB">
        <authorList>
            <consortium name="Ensembl"/>
        </authorList>
    </citation>
    <scope>IDENTIFICATION</scope>
</reference>
<feature type="domain" description="Ribosomal eL28/Mak16" evidence="6">
    <location>
        <begin position="13"/>
        <end position="97"/>
    </location>
</feature>
<dbReference type="Proteomes" id="UP000001073">
    <property type="component" value="Chromosome 10"/>
</dbReference>
<organism evidence="7 8">
    <name type="scientific">Nomascus leucogenys</name>
    <name type="common">Northern white-cheeked gibbon</name>
    <name type="synonym">Hylobates leucogenys</name>
    <dbReference type="NCBI Taxonomy" id="61853"/>
    <lineage>
        <taxon>Eukaryota</taxon>
        <taxon>Metazoa</taxon>
        <taxon>Chordata</taxon>
        <taxon>Craniata</taxon>
        <taxon>Vertebrata</taxon>
        <taxon>Euteleostomi</taxon>
        <taxon>Mammalia</taxon>
        <taxon>Eutheria</taxon>
        <taxon>Euarchontoglires</taxon>
        <taxon>Primates</taxon>
        <taxon>Haplorrhini</taxon>
        <taxon>Catarrhini</taxon>
        <taxon>Hylobatidae</taxon>
        <taxon>Nomascus</taxon>
    </lineage>
</organism>
<evidence type="ECO:0000256" key="4">
    <source>
        <dbReference type="ARBA" id="ARBA00035223"/>
    </source>
</evidence>
<reference evidence="7 8" key="1">
    <citation type="submission" date="2012-10" db="EMBL/GenBank/DDBJ databases">
        <authorList>
            <consortium name="Gibbon Genome Sequencing Consortium"/>
        </authorList>
    </citation>
    <scope>NUCLEOTIDE SEQUENCE [LARGE SCALE GENOMIC DNA]</scope>
</reference>
<evidence type="ECO:0000256" key="3">
    <source>
        <dbReference type="ARBA" id="ARBA00023274"/>
    </source>
</evidence>
<evidence type="ECO:0000256" key="2">
    <source>
        <dbReference type="ARBA" id="ARBA00022980"/>
    </source>
</evidence>
<keyword evidence="2" id="KW-0689">Ribosomal protein</keyword>
<dbReference type="InterPro" id="IPR029004">
    <property type="entry name" value="Ribosomal_eL28/Mak16"/>
</dbReference>
<evidence type="ECO:0000313" key="8">
    <source>
        <dbReference type="Proteomes" id="UP000001073"/>
    </source>
</evidence>
<sequence length="114" mass="12647">MSVHLQWTVVRNKPTYSTEPCNLKTVGVEPAAKGKGVVVVMKRRSGQPKPATSYARTTSNKNARAILSGIRHMILKNKHLPDLRMAAICRASAILRSQKPVMVKQKRTRPTKSS</sequence>
<dbReference type="GO" id="GO:0005840">
    <property type="term" value="C:ribosome"/>
    <property type="evidence" value="ECO:0007669"/>
    <property type="project" value="UniProtKB-KW"/>
</dbReference>
<proteinExistence type="inferred from homology"/>
<name>A0A2I3GPK4_NOMLE</name>
<dbReference type="Gene3D" id="3.30.390.110">
    <property type="match status" value="1"/>
</dbReference>
<evidence type="ECO:0000256" key="5">
    <source>
        <dbReference type="ARBA" id="ARBA00035330"/>
    </source>
</evidence>
<dbReference type="GO" id="GO:0006412">
    <property type="term" value="P:translation"/>
    <property type="evidence" value="ECO:0007669"/>
    <property type="project" value="InterPro"/>
</dbReference>
<dbReference type="InterPro" id="IPR002672">
    <property type="entry name" value="Ribosomal_eL28"/>
</dbReference>
<dbReference type="Pfam" id="PF01778">
    <property type="entry name" value="Ribosomal_L28e"/>
    <property type="match status" value="1"/>
</dbReference>
<dbReference type="GO" id="GO:0003735">
    <property type="term" value="F:structural constituent of ribosome"/>
    <property type="evidence" value="ECO:0007669"/>
    <property type="project" value="InterPro"/>
</dbReference>
<evidence type="ECO:0000259" key="6">
    <source>
        <dbReference type="Pfam" id="PF01778"/>
    </source>
</evidence>
<dbReference type="InParanoid" id="A0A2I3GPK4"/>
<accession>A0A2I3GPK4</accession>
<evidence type="ECO:0000313" key="7">
    <source>
        <dbReference type="Ensembl" id="ENSNLEP00000033269.1"/>
    </source>
</evidence>
<reference evidence="7" key="2">
    <citation type="submission" date="2025-08" db="UniProtKB">
        <authorList>
            <consortium name="Ensembl"/>
        </authorList>
    </citation>
    <scope>IDENTIFICATION</scope>
</reference>
<dbReference type="AlphaFoldDB" id="A0A2I3GPK4"/>
<dbReference type="OMA" id="TYSTEPC"/>
<evidence type="ECO:0000256" key="1">
    <source>
        <dbReference type="ARBA" id="ARBA00007926"/>
    </source>
</evidence>
<dbReference type="EMBL" id="ADFV01089217">
    <property type="status" value="NOT_ANNOTATED_CDS"/>
    <property type="molecule type" value="Genomic_DNA"/>
</dbReference>
<keyword evidence="3" id="KW-0687">Ribonucleoprotein</keyword>
<dbReference type="GeneTree" id="ENSGT00390000008732"/>
<protein>
    <recommendedName>
        <fullName evidence="4">Large ribosomal subunit protein eL28</fullName>
    </recommendedName>
    <alternativeName>
        <fullName evidence="5">60S ribosomal protein L28</fullName>
    </alternativeName>
</protein>